<protein>
    <submittedName>
        <fullName evidence="1">Uncharacterized protein</fullName>
    </submittedName>
</protein>
<proteinExistence type="predicted"/>
<accession>A0ACC5P3R1</accession>
<reference evidence="1" key="1">
    <citation type="submission" date="2020-08" db="EMBL/GenBank/DDBJ databases">
        <title>Genomic Encyclopedia of Type Strains, Phase IV (KMG-V): Genome sequencing to study the core and pangenomes of soil and plant-associated prokaryotes.</title>
        <authorList>
            <person name="Whitman W."/>
        </authorList>
    </citation>
    <scope>NUCLEOTIDE SEQUENCE</scope>
    <source>
        <strain evidence="1">M8UP15</strain>
    </source>
</reference>
<evidence type="ECO:0000313" key="2">
    <source>
        <dbReference type="Proteomes" id="UP000569005"/>
    </source>
</evidence>
<gene>
    <name evidence="1" type="ORF">HDF13_003822</name>
</gene>
<dbReference type="EMBL" id="JACHEA010000001">
    <property type="protein sequence ID" value="MBB5341489.1"/>
    <property type="molecule type" value="Genomic_DNA"/>
</dbReference>
<evidence type="ECO:0000313" key="1">
    <source>
        <dbReference type="EMBL" id="MBB5341489.1"/>
    </source>
</evidence>
<sequence>MTIPTGPIVMCEDRLFSKFLREGCDQIAVPGPRGLVRPRAMNQDDDCAAGGGRWQRSQNLFPGQSALFKIHHSLVRCWPKVFNWLSADKGTLLRQL</sequence>
<organism evidence="1 2">
    <name type="scientific">Tunturiibacter gelidiferens</name>
    <dbReference type="NCBI Taxonomy" id="3069689"/>
    <lineage>
        <taxon>Bacteria</taxon>
        <taxon>Pseudomonadati</taxon>
        <taxon>Acidobacteriota</taxon>
        <taxon>Terriglobia</taxon>
        <taxon>Terriglobales</taxon>
        <taxon>Acidobacteriaceae</taxon>
        <taxon>Tunturiibacter</taxon>
    </lineage>
</organism>
<dbReference type="Proteomes" id="UP000569005">
    <property type="component" value="Unassembled WGS sequence"/>
</dbReference>
<comment type="caution">
    <text evidence="1">The sequence shown here is derived from an EMBL/GenBank/DDBJ whole genome shotgun (WGS) entry which is preliminary data.</text>
</comment>
<keyword evidence="2" id="KW-1185">Reference proteome</keyword>
<name>A0ACC5P3R1_9BACT</name>